<keyword evidence="2" id="KW-0378">Hydrolase</keyword>
<dbReference type="EC" id="3.5.1.4" evidence="2"/>
<proteinExistence type="predicted"/>
<dbReference type="PANTHER" id="PTHR42678:SF34">
    <property type="entry name" value="OS04G0183300 PROTEIN"/>
    <property type="match status" value="1"/>
</dbReference>
<dbReference type="NCBIfam" id="NF006006">
    <property type="entry name" value="PRK08137.1"/>
    <property type="match status" value="1"/>
</dbReference>
<sequence>MGFKVVETTIDVLQQAMTNGETTSVEIVCAYLKRIAELDKAGPRLNAVLEINPDAIYIAEAMDRERSLNKLRGRLHGIPIMLKDNIDTNDGMHTSAGSLALAGDYAGRDAFLVQKLREAGAVIIGKTNMTEFANFMTEGMPNGYSSRGGQVLNPYDADSRPGGSSSGSGVAVAASMCAAAVGTETSGSILCPANQCGIVGIKPTVGLISRYGITPIAFSQDTAGPMARTVTDAAILLGAMTGLDGKDPATLSSEDRYYDDYTVFLEAKGLEGARIGVPRTGFWDSLDEEQKRMAERALLAMQEAGAVLVDPAPIPSAGEIRGSSVLMYEFKASMNAYLAGRGAGTQIRSLRDIIAFNNEHPEETLKYGQKLLTHAEEKTSGTLTEPDYIHDRFNDLRLSRTEGIDAVLDAYGLDAVVFPGDEGETIGARAGYPSVLVPAGFLSSGLPFGITFTGRAYSEPLLLKLAYAFEQATHHRRAPVFFL</sequence>
<dbReference type="PANTHER" id="PTHR42678">
    <property type="entry name" value="AMIDASE"/>
    <property type="match status" value="1"/>
</dbReference>
<gene>
    <name evidence="2" type="ORF">DQG23_23185</name>
</gene>
<dbReference type="RefSeq" id="WP_113033255.1">
    <property type="nucleotide sequence ID" value="NZ_QMFB01000014.1"/>
</dbReference>
<dbReference type="InterPro" id="IPR036928">
    <property type="entry name" value="AS_sf"/>
</dbReference>
<comment type="caution">
    <text evidence="2">The sequence shown here is derived from an EMBL/GenBank/DDBJ whole genome shotgun (WGS) entry which is preliminary data.</text>
</comment>
<dbReference type="AlphaFoldDB" id="A0A329MMB9"/>
<dbReference type="InterPro" id="IPR023631">
    <property type="entry name" value="Amidase_dom"/>
</dbReference>
<evidence type="ECO:0000313" key="2">
    <source>
        <dbReference type="EMBL" id="RAV19047.1"/>
    </source>
</evidence>
<dbReference type="OrthoDB" id="9811471at2"/>
<dbReference type="Proteomes" id="UP000250369">
    <property type="component" value="Unassembled WGS sequence"/>
</dbReference>
<dbReference type="GO" id="GO:0004040">
    <property type="term" value="F:amidase activity"/>
    <property type="evidence" value="ECO:0007669"/>
    <property type="project" value="UniProtKB-EC"/>
</dbReference>
<evidence type="ECO:0000313" key="3">
    <source>
        <dbReference type="Proteomes" id="UP000250369"/>
    </source>
</evidence>
<dbReference type="EMBL" id="QMFB01000014">
    <property type="protein sequence ID" value="RAV19047.1"/>
    <property type="molecule type" value="Genomic_DNA"/>
</dbReference>
<dbReference type="Pfam" id="PF01425">
    <property type="entry name" value="Amidase"/>
    <property type="match status" value="1"/>
</dbReference>
<organism evidence="2 3">
    <name type="scientific">Paenibacillus contaminans</name>
    <dbReference type="NCBI Taxonomy" id="450362"/>
    <lineage>
        <taxon>Bacteria</taxon>
        <taxon>Bacillati</taxon>
        <taxon>Bacillota</taxon>
        <taxon>Bacilli</taxon>
        <taxon>Bacillales</taxon>
        <taxon>Paenibacillaceae</taxon>
        <taxon>Paenibacillus</taxon>
    </lineage>
</organism>
<dbReference type="SUPFAM" id="SSF75304">
    <property type="entry name" value="Amidase signature (AS) enzymes"/>
    <property type="match status" value="1"/>
</dbReference>
<dbReference type="NCBIfam" id="NF005300">
    <property type="entry name" value="PRK06828.1"/>
    <property type="match status" value="1"/>
</dbReference>
<reference evidence="2 3" key="1">
    <citation type="journal article" date="2009" name="Int. J. Syst. Evol. Microbiol.">
        <title>Paenibacillus contaminans sp. nov., isolated from a contaminated laboratory plate.</title>
        <authorList>
            <person name="Chou J.H."/>
            <person name="Lee J.H."/>
            <person name="Lin M.C."/>
            <person name="Chang P.S."/>
            <person name="Arun A.B."/>
            <person name="Young C.C."/>
            <person name="Chen W.M."/>
        </authorList>
    </citation>
    <scope>NUCLEOTIDE SEQUENCE [LARGE SCALE GENOMIC DNA]</scope>
    <source>
        <strain evidence="2 3">CKOBP-6</strain>
    </source>
</reference>
<evidence type="ECO:0000259" key="1">
    <source>
        <dbReference type="Pfam" id="PF01425"/>
    </source>
</evidence>
<feature type="domain" description="Amidase" evidence="1">
    <location>
        <begin position="26"/>
        <end position="419"/>
    </location>
</feature>
<name>A0A329MMB9_9BACL</name>
<keyword evidence="3" id="KW-1185">Reference proteome</keyword>
<protein>
    <submittedName>
        <fullName evidence="2">Amidase</fullName>
        <ecNumber evidence="2">3.5.1.4</ecNumber>
    </submittedName>
</protein>
<dbReference type="Gene3D" id="3.90.1300.10">
    <property type="entry name" value="Amidase signature (AS) domain"/>
    <property type="match status" value="1"/>
</dbReference>
<accession>A0A329MMB9</accession>